<feature type="coiled-coil region" evidence="1">
    <location>
        <begin position="41"/>
        <end position="110"/>
    </location>
</feature>
<feature type="coiled-coil region" evidence="1">
    <location>
        <begin position="136"/>
        <end position="177"/>
    </location>
</feature>
<accession>V6LFE1</accession>
<evidence type="ECO:0000256" key="3">
    <source>
        <dbReference type="SAM" id="Phobius"/>
    </source>
</evidence>
<protein>
    <submittedName>
        <fullName evidence="4">Uncharacterized protein</fullName>
    </submittedName>
</protein>
<feature type="compositionally biased region" description="Polar residues" evidence="2">
    <location>
        <begin position="10"/>
        <end position="22"/>
    </location>
</feature>
<evidence type="ECO:0000256" key="2">
    <source>
        <dbReference type="SAM" id="MobiDB-lite"/>
    </source>
</evidence>
<dbReference type="VEuPathDB" id="GiardiaDB:SS50377_27455"/>
<keyword evidence="3" id="KW-0812">Transmembrane</keyword>
<gene>
    <name evidence="4" type="ORF">SS50377_fx095</name>
</gene>
<sequence>MLSPQKRSRSSPMTSYRTPSLSRSRRIPDTEKLLLNEVESRKQLELQLDSCFDELKQLKSNNNYQELTIEQMKMNNTASKRQFDVQIEILSTATTEKEEIIRELEVENEENYIQLERIQVTIKQNVKEINQQESYIKNMKFQEQNDKKDIEKAERDIERLQREIEKASEQFVEEFSKRQVTGQQLEDIKREHFEKENSLIEIISKQDRRRKVAKLIEFAVILFCSFNLCLQIFQFLK</sequence>
<dbReference type="AlphaFoldDB" id="V6LFE1"/>
<dbReference type="EMBL" id="KI546139">
    <property type="protein sequence ID" value="EST43255.1"/>
    <property type="molecule type" value="Genomic_DNA"/>
</dbReference>
<feature type="transmembrane region" description="Helical" evidence="3">
    <location>
        <begin position="215"/>
        <end position="236"/>
    </location>
</feature>
<evidence type="ECO:0000313" key="4">
    <source>
        <dbReference type="EMBL" id="EST43255.1"/>
    </source>
</evidence>
<evidence type="ECO:0000256" key="1">
    <source>
        <dbReference type="SAM" id="Coils"/>
    </source>
</evidence>
<feature type="region of interest" description="Disordered" evidence="2">
    <location>
        <begin position="1"/>
        <end position="28"/>
    </location>
</feature>
<organism evidence="4">
    <name type="scientific">Spironucleus salmonicida</name>
    <dbReference type="NCBI Taxonomy" id="348837"/>
    <lineage>
        <taxon>Eukaryota</taxon>
        <taxon>Metamonada</taxon>
        <taxon>Diplomonadida</taxon>
        <taxon>Hexamitidae</taxon>
        <taxon>Hexamitinae</taxon>
        <taxon>Spironucleus</taxon>
    </lineage>
</organism>
<proteinExistence type="predicted"/>
<reference evidence="4" key="1">
    <citation type="journal article" date="2014" name="PLoS Genet.">
        <title>The Genome of Spironucleus salmonicida Highlights a Fish Pathogen Adapted to Fluctuating Environments.</title>
        <authorList>
            <person name="Xu F."/>
            <person name="Jerlstrom-Hultqvist J."/>
            <person name="Einarsson E."/>
            <person name="Astvaldsson A."/>
            <person name="Svard S.G."/>
            <person name="Andersson J.O."/>
        </authorList>
    </citation>
    <scope>NUCLEOTIDE SEQUENCE</scope>
</reference>
<keyword evidence="1" id="KW-0175">Coiled coil</keyword>
<keyword evidence="3" id="KW-1133">Transmembrane helix</keyword>
<keyword evidence="3" id="KW-0472">Membrane</keyword>
<name>V6LFE1_9EUKA</name>